<protein>
    <submittedName>
        <fullName evidence="1">Uncharacterized protein</fullName>
    </submittedName>
</protein>
<organism evidence="1">
    <name type="scientific">mine drainage metagenome</name>
    <dbReference type="NCBI Taxonomy" id="410659"/>
    <lineage>
        <taxon>unclassified sequences</taxon>
        <taxon>metagenomes</taxon>
        <taxon>ecological metagenomes</taxon>
    </lineage>
</organism>
<sequence length="26" mass="2961">MDLFNEMPDIDLAAIEAVLNSIARLW</sequence>
<comment type="caution">
    <text evidence="1">The sequence shown here is derived from an EMBL/GenBank/DDBJ whole genome shotgun (WGS) entry which is preliminary data.</text>
</comment>
<proteinExistence type="predicted"/>
<name>E6QVF3_9ZZZZ</name>
<gene>
    <name evidence="1" type="ORF">CARN7_2039</name>
</gene>
<reference evidence="1" key="1">
    <citation type="submission" date="2009-10" db="EMBL/GenBank/DDBJ databases">
        <title>Diversity of trophic interactions inside an arsenic-rich microbial ecosystem.</title>
        <authorList>
            <person name="Bertin P.N."/>
            <person name="Heinrich-Salmeron A."/>
            <person name="Pelletier E."/>
            <person name="Goulhen-Chollet F."/>
            <person name="Arsene-Ploetze F."/>
            <person name="Gallien S."/>
            <person name="Calteau A."/>
            <person name="Vallenet D."/>
            <person name="Casiot C."/>
            <person name="Chane-Woon-Ming B."/>
            <person name="Giloteaux L."/>
            <person name="Barakat M."/>
            <person name="Bonnefoy V."/>
            <person name="Bruneel O."/>
            <person name="Chandler M."/>
            <person name="Cleiss J."/>
            <person name="Duran R."/>
            <person name="Elbaz-Poulichet F."/>
            <person name="Fonknechten N."/>
            <person name="Lauga B."/>
            <person name="Mornico D."/>
            <person name="Ortet P."/>
            <person name="Schaeffer C."/>
            <person name="Siguier P."/>
            <person name="Alexander Thil Smith A."/>
            <person name="Van Dorsselaer A."/>
            <person name="Weissenbach J."/>
            <person name="Medigue C."/>
            <person name="Le Paslier D."/>
        </authorList>
    </citation>
    <scope>NUCLEOTIDE SEQUENCE</scope>
</reference>
<evidence type="ECO:0000313" key="1">
    <source>
        <dbReference type="EMBL" id="CBI11226.1"/>
    </source>
</evidence>
<dbReference type="AlphaFoldDB" id="E6QVF3"/>
<accession>E6QVF3</accession>
<dbReference type="EMBL" id="CABR01000128">
    <property type="protein sequence ID" value="CBI11226.1"/>
    <property type="molecule type" value="Genomic_DNA"/>
</dbReference>